<gene>
    <name evidence="2" type="primary">ABSGL_13737.1 scaffold 14320</name>
</gene>
<evidence type="ECO:0000313" key="2">
    <source>
        <dbReference type="EMBL" id="SAM08076.1"/>
    </source>
</evidence>
<reference evidence="2" key="1">
    <citation type="submission" date="2016-04" db="EMBL/GenBank/DDBJ databases">
        <authorList>
            <person name="Evans L.H."/>
            <person name="Alamgir A."/>
            <person name="Owens N."/>
            <person name="Weber N.D."/>
            <person name="Virtaneva K."/>
            <person name="Barbian K."/>
            <person name="Babar A."/>
            <person name="Rosenke K."/>
        </authorList>
    </citation>
    <scope>NUCLEOTIDE SEQUENCE [LARGE SCALE GENOMIC DNA]</scope>
    <source>
        <strain evidence="2">CBS 101.48</strain>
    </source>
</reference>
<dbReference type="Proteomes" id="UP000078561">
    <property type="component" value="Unassembled WGS sequence"/>
</dbReference>
<dbReference type="AlphaFoldDB" id="A0A163K3F3"/>
<accession>A0A163K3F3</accession>
<dbReference type="EMBL" id="LT554883">
    <property type="protein sequence ID" value="SAM08076.1"/>
    <property type="molecule type" value="Genomic_DNA"/>
</dbReference>
<feature type="compositionally biased region" description="Low complexity" evidence="1">
    <location>
        <begin position="151"/>
        <end position="163"/>
    </location>
</feature>
<feature type="region of interest" description="Disordered" evidence="1">
    <location>
        <begin position="70"/>
        <end position="170"/>
    </location>
</feature>
<feature type="region of interest" description="Disordered" evidence="1">
    <location>
        <begin position="228"/>
        <end position="260"/>
    </location>
</feature>
<organism evidence="2">
    <name type="scientific">Absidia glauca</name>
    <name type="common">Pin mould</name>
    <dbReference type="NCBI Taxonomy" id="4829"/>
    <lineage>
        <taxon>Eukaryota</taxon>
        <taxon>Fungi</taxon>
        <taxon>Fungi incertae sedis</taxon>
        <taxon>Mucoromycota</taxon>
        <taxon>Mucoromycotina</taxon>
        <taxon>Mucoromycetes</taxon>
        <taxon>Mucorales</taxon>
        <taxon>Cunninghamellaceae</taxon>
        <taxon>Absidia</taxon>
    </lineage>
</organism>
<keyword evidence="3" id="KW-1185">Reference proteome</keyword>
<evidence type="ECO:0000313" key="3">
    <source>
        <dbReference type="Proteomes" id="UP000078561"/>
    </source>
</evidence>
<name>A0A163K3F3_ABSGL</name>
<feature type="region of interest" description="Disordered" evidence="1">
    <location>
        <begin position="1"/>
        <end position="24"/>
    </location>
</feature>
<dbReference type="STRING" id="4829.A0A163K3F3"/>
<protein>
    <submittedName>
        <fullName evidence="2">Uncharacterized protein</fullName>
    </submittedName>
</protein>
<dbReference type="InParanoid" id="A0A163K3F3"/>
<evidence type="ECO:0000256" key="1">
    <source>
        <dbReference type="SAM" id="MobiDB-lite"/>
    </source>
</evidence>
<proteinExistence type="predicted"/>
<feature type="compositionally biased region" description="Basic residues" evidence="1">
    <location>
        <begin position="70"/>
        <end position="83"/>
    </location>
</feature>
<dbReference type="OrthoDB" id="1922977at2759"/>
<sequence length="300" mass="33218">MSSDSDDCIYTTPPTSPLIHELEPDDSPDMVAWKMDIVDDHVAKLSALLKNDELDIIRIEALKSTKTKRWRMKMQEKRKRQLQQRKDDSNLGVRTVPTIGKKDQPALRHPSRPINTISAPGYGLSDDSDMSDSDSPAAPAKNTANVSSAAPTFGTQRTPQTTTNNAPHASPFILAPVSSQPLTFDPILANNIHMPTALKSDLLQKQSTQALGLYSQVVQHQEDVYRLSHPSHTRNTPPNLYSGPPPTAPRGHFQNQLPAPAPPVTYGEYPQSYQYHQYQSTPYSHSPVPNRTSSAIIIEK</sequence>